<sequence length="118" mass="14041">MSESIVKEECAASFFEDISLHNIENMNKDDKVERNNNKQVISDEHYYPHDFFQKSPHRIIEVMVKEEIEIKEEPIHIQDVDIKLENGIEVHEEQIDCTEKNYLVKHEPLHGNDNLQQR</sequence>
<evidence type="ECO:0000313" key="2">
    <source>
        <dbReference type="Proteomes" id="UP001497623"/>
    </source>
</evidence>
<protein>
    <recommendedName>
        <fullName evidence="3">DUF2382 domain-containing protein</fullName>
    </recommendedName>
</protein>
<comment type="caution">
    <text evidence="1">The sequence shown here is derived from an EMBL/GenBank/DDBJ whole genome shotgun (WGS) entry which is preliminary data.</text>
</comment>
<dbReference type="AlphaFoldDB" id="A0AAV2QW95"/>
<gene>
    <name evidence="1" type="ORF">MNOR_LOCUS17071</name>
</gene>
<organism evidence="1 2">
    <name type="scientific">Meganyctiphanes norvegica</name>
    <name type="common">Northern krill</name>
    <name type="synonym">Thysanopoda norvegica</name>
    <dbReference type="NCBI Taxonomy" id="48144"/>
    <lineage>
        <taxon>Eukaryota</taxon>
        <taxon>Metazoa</taxon>
        <taxon>Ecdysozoa</taxon>
        <taxon>Arthropoda</taxon>
        <taxon>Crustacea</taxon>
        <taxon>Multicrustacea</taxon>
        <taxon>Malacostraca</taxon>
        <taxon>Eumalacostraca</taxon>
        <taxon>Eucarida</taxon>
        <taxon>Euphausiacea</taxon>
        <taxon>Euphausiidae</taxon>
        <taxon>Meganyctiphanes</taxon>
    </lineage>
</organism>
<dbReference type="Proteomes" id="UP001497623">
    <property type="component" value="Unassembled WGS sequence"/>
</dbReference>
<evidence type="ECO:0000313" key="1">
    <source>
        <dbReference type="EMBL" id="CAL4101697.1"/>
    </source>
</evidence>
<proteinExistence type="predicted"/>
<keyword evidence="2" id="KW-1185">Reference proteome</keyword>
<feature type="non-terminal residue" evidence="1">
    <location>
        <position position="118"/>
    </location>
</feature>
<evidence type="ECO:0008006" key="3">
    <source>
        <dbReference type="Google" id="ProtNLM"/>
    </source>
</evidence>
<dbReference type="EMBL" id="CAXKWB010011522">
    <property type="protein sequence ID" value="CAL4101697.1"/>
    <property type="molecule type" value="Genomic_DNA"/>
</dbReference>
<accession>A0AAV2QW95</accession>
<reference evidence="1 2" key="1">
    <citation type="submission" date="2024-05" db="EMBL/GenBank/DDBJ databases">
        <authorList>
            <person name="Wallberg A."/>
        </authorList>
    </citation>
    <scope>NUCLEOTIDE SEQUENCE [LARGE SCALE GENOMIC DNA]</scope>
</reference>
<name>A0AAV2QW95_MEGNR</name>